<feature type="transmembrane region" description="Helical" evidence="1">
    <location>
        <begin position="82"/>
        <end position="103"/>
    </location>
</feature>
<dbReference type="AlphaFoldDB" id="A0A327KAS3"/>
<dbReference type="InterPro" id="IPR000462">
    <property type="entry name" value="CDP-OH_P_trans"/>
</dbReference>
<dbReference type="OrthoDB" id="8456673at2"/>
<name>A0A327KAS3_9BRAD</name>
<dbReference type="GO" id="GO:0016020">
    <property type="term" value="C:membrane"/>
    <property type="evidence" value="ECO:0007669"/>
    <property type="project" value="InterPro"/>
</dbReference>
<dbReference type="PANTHER" id="PTHR32089:SF112">
    <property type="entry name" value="LYSOZYME-LIKE PROTEIN-RELATED"/>
    <property type="match status" value="1"/>
</dbReference>
<dbReference type="Gene3D" id="1.20.120.1760">
    <property type="match status" value="1"/>
</dbReference>
<keyword evidence="4" id="KW-1185">Reference proteome</keyword>
<dbReference type="SUPFAM" id="SSF158472">
    <property type="entry name" value="HAMP domain-like"/>
    <property type="match status" value="1"/>
</dbReference>
<dbReference type="SMART" id="SM00304">
    <property type="entry name" value="HAMP"/>
    <property type="match status" value="1"/>
</dbReference>
<dbReference type="Pfam" id="PF01066">
    <property type="entry name" value="CDP-OH_P_transf"/>
    <property type="match status" value="1"/>
</dbReference>
<dbReference type="Proteomes" id="UP000249130">
    <property type="component" value="Unassembled WGS sequence"/>
</dbReference>
<keyword evidence="1" id="KW-0812">Transmembrane</keyword>
<dbReference type="InterPro" id="IPR043130">
    <property type="entry name" value="CDP-OH_PTrfase_TM_dom"/>
</dbReference>
<dbReference type="GO" id="GO:0008654">
    <property type="term" value="P:phospholipid biosynthetic process"/>
    <property type="evidence" value="ECO:0007669"/>
    <property type="project" value="InterPro"/>
</dbReference>
<evidence type="ECO:0000259" key="2">
    <source>
        <dbReference type="PROSITE" id="PS50885"/>
    </source>
</evidence>
<evidence type="ECO:0000313" key="4">
    <source>
        <dbReference type="Proteomes" id="UP000249130"/>
    </source>
</evidence>
<dbReference type="EMBL" id="NPEX01000620">
    <property type="protein sequence ID" value="RAI34452.1"/>
    <property type="molecule type" value="Genomic_DNA"/>
</dbReference>
<protein>
    <recommendedName>
        <fullName evidence="2">HAMP domain-containing protein</fullName>
    </recommendedName>
</protein>
<sequence length="260" mass="26952">PGAPAAVVEAFRTARTGIDAANQKIDQVVAKLGTGTGAVMPPAEWTATCQAPFDSIVQVAILALDEAIAQGDRDRSAALTNLIVQSVAFAAALAIALFGWIVVRRRFAAPVRALLVAIGRLRERDFATPVPPPAHQDEFGAMAVALENLRQSAATAEQLSAAHEASQRSQLERAGTIDAACESFDSTAKSVIGSLTRSAGALRDTANAMRSIAGRSSEEAAAVSAAAEQATLNVQAVAAAITDFLDGWLARSWGQQSSFG</sequence>
<reference evidence="3 4" key="1">
    <citation type="submission" date="2017-07" db="EMBL/GenBank/DDBJ databases">
        <title>Draft Genome Sequences of Select Purple Nonsulfur Bacteria.</title>
        <authorList>
            <person name="Lasarre B."/>
            <person name="Mckinlay J.B."/>
        </authorList>
    </citation>
    <scope>NUCLEOTIDE SEQUENCE [LARGE SCALE GENOMIC DNA]</scope>
    <source>
        <strain evidence="3 4">DSM 5909</strain>
    </source>
</reference>
<dbReference type="RefSeq" id="WP_146604719.1">
    <property type="nucleotide sequence ID" value="NZ_NPEX01000620.1"/>
</dbReference>
<evidence type="ECO:0000256" key="1">
    <source>
        <dbReference type="SAM" id="Phobius"/>
    </source>
</evidence>
<dbReference type="PANTHER" id="PTHR32089">
    <property type="entry name" value="METHYL-ACCEPTING CHEMOTAXIS PROTEIN MCPB"/>
    <property type="match status" value="1"/>
</dbReference>
<dbReference type="PROSITE" id="PS50885">
    <property type="entry name" value="HAMP"/>
    <property type="match status" value="1"/>
</dbReference>
<dbReference type="GO" id="GO:0007165">
    <property type="term" value="P:signal transduction"/>
    <property type="evidence" value="ECO:0007669"/>
    <property type="project" value="InterPro"/>
</dbReference>
<organism evidence="3 4">
    <name type="scientific">Rhodoplanes roseus</name>
    <dbReference type="NCBI Taxonomy" id="29409"/>
    <lineage>
        <taxon>Bacteria</taxon>
        <taxon>Pseudomonadati</taxon>
        <taxon>Pseudomonadota</taxon>
        <taxon>Alphaproteobacteria</taxon>
        <taxon>Hyphomicrobiales</taxon>
        <taxon>Nitrobacteraceae</taxon>
        <taxon>Rhodoplanes</taxon>
    </lineage>
</organism>
<feature type="domain" description="HAMP" evidence="2">
    <location>
        <begin position="105"/>
        <end position="158"/>
    </location>
</feature>
<feature type="non-terminal residue" evidence="3">
    <location>
        <position position="1"/>
    </location>
</feature>
<dbReference type="Gene3D" id="6.10.340.10">
    <property type="match status" value="1"/>
</dbReference>
<keyword evidence="1" id="KW-0472">Membrane</keyword>
<dbReference type="GO" id="GO:0016780">
    <property type="term" value="F:phosphotransferase activity, for other substituted phosphate groups"/>
    <property type="evidence" value="ECO:0007669"/>
    <property type="project" value="InterPro"/>
</dbReference>
<evidence type="ECO:0000313" key="3">
    <source>
        <dbReference type="EMBL" id="RAI34452.1"/>
    </source>
</evidence>
<keyword evidence="1" id="KW-1133">Transmembrane helix</keyword>
<accession>A0A327KAS3</accession>
<comment type="caution">
    <text evidence="3">The sequence shown here is derived from an EMBL/GenBank/DDBJ whole genome shotgun (WGS) entry which is preliminary data.</text>
</comment>
<gene>
    <name evidence="3" type="ORF">CH341_31380</name>
</gene>
<proteinExistence type="predicted"/>
<dbReference type="Pfam" id="PF00672">
    <property type="entry name" value="HAMP"/>
    <property type="match status" value="1"/>
</dbReference>
<dbReference type="InterPro" id="IPR003660">
    <property type="entry name" value="HAMP_dom"/>
</dbReference>
<feature type="non-terminal residue" evidence="3">
    <location>
        <position position="260"/>
    </location>
</feature>